<comment type="caution">
    <text evidence="2">The sequence shown here is derived from an EMBL/GenBank/DDBJ whole genome shotgun (WGS) entry which is preliminary data.</text>
</comment>
<accession>A0AAV4ETT2</accession>
<gene>
    <name evidence="2" type="ORF">ElyMa_005493800</name>
</gene>
<reference evidence="2 3" key="1">
    <citation type="journal article" date="2021" name="Elife">
        <title>Chloroplast acquisition without the gene transfer in kleptoplastic sea slugs, Plakobranchus ocellatus.</title>
        <authorList>
            <person name="Maeda T."/>
            <person name="Takahashi S."/>
            <person name="Yoshida T."/>
            <person name="Shimamura S."/>
            <person name="Takaki Y."/>
            <person name="Nagai Y."/>
            <person name="Toyoda A."/>
            <person name="Suzuki Y."/>
            <person name="Arimoto A."/>
            <person name="Ishii H."/>
            <person name="Satoh N."/>
            <person name="Nishiyama T."/>
            <person name="Hasebe M."/>
            <person name="Maruyama T."/>
            <person name="Minagawa J."/>
            <person name="Obokata J."/>
            <person name="Shigenobu S."/>
        </authorList>
    </citation>
    <scope>NUCLEOTIDE SEQUENCE [LARGE SCALE GENOMIC DNA]</scope>
</reference>
<dbReference type="Gene3D" id="1.20.920.20">
    <property type="match status" value="1"/>
</dbReference>
<proteinExistence type="predicted"/>
<keyword evidence="3" id="KW-1185">Reference proteome</keyword>
<evidence type="ECO:0000313" key="2">
    <source>
        <dbReference type="EMBL" id="GFR63926.1"/>
    </source>
</evidence>
<dbReference type="Proteomes" id="UP000762676">
    <property type="component" value="Unassembled WGS sequence"/>
</dbReference>
<dbReference type="EMBL" id="BMAT01010957">
    <property type="protein sequence ID" value="GFR63926.1"/>
    <property type="molecule type" value="Genomic_DNA"/>
</dbReference>
<sequence>MSTSDLMEASQKRDMAELEKALGQAKEVNVNHELDLQIALATRLRDHLIKIDKLRHSVLNMEPKTISEIKSYSKPPDGVHQCMIATFMLLGHQLKELKVSQYLIDSE</sequence>
<feature type="coiled-coil region" evidence="1">
    <location>
        <begin position="8"/>
        <end position="35"/>
    </location>
</feature>
<name>A0AAV4ETT2_9GAST</name>
<keyword evidence="1" id="KW-0175">Coiled coil</keyword>
<evidence type="ECO:0000313" key="3">
    <source>
        <dbReference type="Proteomes" id="UP000762676"/>
    </source>
</evidence>
<protein>
    <submittedName>
        <fullName evidence="2">Kyphoscoliosis peptidase</fullName>
    </submittedName>
</protein>
<organism evidence="2 3">
    <name type="scientific">Elysia marginata</name>
    <dbReference type="NCBI Taxonomy" id="1093978"/>
    <lineage>
        <taxon>Eukaryota</taxon>
        <taxon>Metazoa</taxon>
        <taxon>Spiralia</taxon>
        <taxon>Lophotrochozoa</taxon>
        <taxon>Mollusca</taxon>
        <taxon>Gastropoda</taxon>
        <taxon>Heterobranchia</taxon>
        <taxon>Euthyneura</taxon>
        <taxon>Panpulmonata</taxon>
        <taxon>Sacoglossa</taxon>
        <taxon>Placobranchoidea</taxon>
        <taxon>Plakobranchidae</taxon>
        <taxon>Elysia</taxon>
    </lineage>
</organism>
<dbReference type="AlphaFoldDB" id="A0AAV4ETT2"/>
<evidence type="ECO:0000256" key="1">
    <source>
        <dbReference type="SAM" id="Coils"/>
    </source>
</evidence>